<feature type="compositionally biased region" description="Pro residues" evidence="2">
    <location>
        <begin position="238"/>
        <end position="247"/>
    </location>
</feature>
<sequence length="782" mass="87492">MKARGTLLMELPNKDQPKFHSYKDAKLLMEAIEKTYRGNKKSKKVQRTLLKQQYENFAASSSETLDQTFDSLPSEWKTHALIWRKKADIETISLDDLYSNLKIYEPELAGSSSISQNPQNVAFVSPNSTSSTNEADNTAFGVSTAHSQASSSETLDQTFDRLKKLISQLEIQGEVIEQEDMTLKLLKSLPSELKTHALIWRKKADIETISLDDFTNEANNTAFGVSTAHSQGEDTNQPSPPPIAPPEAPQMVSSVKLHILKKVMLNGNGEVQITKDEAGNELEVPPVTAQKILARTRERKAKSTLLMAIPDEHLARFYGIKDAKTLWDAIKTRFGESTSSTNELNAAYSVSTATSYSSQAQGSSSYTDELMFSFFANQSSSSQLDDEDLELIDQDDLEETDLKWQVAMHSMRVKDCRTAWNLGNRGRDAGNVGYRGGDNGKRHAREEDEKALFNEKEVLDVKEEEVTENVLDNHSSDEENSLAIDRFKKGEGFHAVPPPLTGNYMPSKPDLYFVGLDDSIYKFKISETVTSLFKDVKDALETSIAFVEKPEEVRTSALIIQEWETDSDNNSVFRPKHILAKINFVKADRMAKKSVLPNNVRKGTGHMENTPVWNNVQRINHQNKFAPTAVFTRSGRIPVSAAKPKAAASTSAAKSVNTTGPKQSVNFSNSRSTFHKSHSPIRRYFYNATTHSRSNSTERVFNTVGSKAVSAVKENRVTAVKASTSCVWRPRVNDIYQISKENRWICTRVDYGHPQQALKNKGIVDIRCSRHMTGNKAYLADY</sequence>
<reference evidence="3" key="1">
    <citation type="journal article" date="2019" name="Sci. Rep.">
        <title>Draft genome of Tanacetum cinerariifolium, the natural source of mosquito coil.</title>
        <authorList>
            <person name="Yamashiro T."/>
            <person name="Shiraishi A."/>
            <person name="Satake H."/>
            <person name="Nakayama K."/>
        </authorList>
    </citation>
    <scope>NUCLEOTIDE SEQUENCE</scope>
</reference>
<dbReference type="AlphaFoldDB" id="A0A6L2LAE0"/>
<feature type="compositionally biased region" description="Polar residues" evidence="2">
    <location>
        <begin position="226"/>
        <end position="237"/>
    </location>
</feature>
<feature type="coiled-coil region" evidence="1">
    <location>
        <begin position="152"/>
        <end position="179"/>
    </location>
</feature>
<protein>
    <submittedName>
        <fullName evidence="3">Ribonuclease H-like domain-containing protein</fullName>
    </submittedName>
</protein>
<feature type="region of interest" description="Disordered" evidence="2">
    <location>
        <begin position="226"/>
        <end position="247"/>
    </location>
</feature>
<name>A0A6L2LAE0_TANCI</name>
<proteinExistence type="predicted"/>
<organism evidence="3">
    <name type="scientific">Tanacetum cinerariifolium</name>
    <name type="common">Dalmatian daisy</name>
    <name type="synonym">Chrysanthemum cinerariifolium</name>
    <dbReference type="NCBI Taxonomy" id="118510"/>
    <lineage>
        <taxon>Eukaryota</taxon>
        <taxon>Viridiplantae</taxon>
        <taxon>Streptophyta</taxon>
        <taxon>Embryophyta</taxon>
        <taxon>Tracheophyta</taxon>
        <taxon>Spermatophyta</taxon>
        <taxon>Magnoliopsida</taxon>
        <taxon>eudicotyledons</taxon>
        <taxon>Gunneridae</taxon>
        <taxon>Pentapetalae</taxon>
        <taxon>asterids</taxon>
        <taxon>campanulids</taxon>
        <taxon>Asterales</taxon>
        <taxon>Asteraceae</taxon>
        <taxon>Asteroideae</taxon>
        <taxon>Anthemideae</taxon>
        <taxon>Anthemidinae</taxon>
        <taxon>Tanacetum</taxon>
    </lineage>
</organism>
<dbReference type="Pfam" id="PF14223">
    <property type="entry name" value="Retrotran_gag_2"/>
    <property type="match status" value="1"/>
</dbReference>
<comment type="caution">
    <text evidence="3">The sequence shown here is derived from an EMBL/GenBank/DDBJ whole genome shotgun (WGS) entry which is preliminary data.</text>
</comment>
<dbReference type="EMBL" id="BKCJ010003858">
    <property type="protein sequence ID" value="GEU57602.1"/>
    <property type="molecule type" value="Genomic_DNA"/>
</dbReference>
<evidence type="ECO:0000313" key="3">
    <source>
        <dbReference type="EMBL" id="GEU57602.1"/>
    </source>
</evidence>
<keyword evidence="1" id="KW-0175">Coiled coil</keyword>
<evidence type="ECO:0000256" key="2">
    <source>
        <dbReference type="SAM" id="MobiDB-lite"/>
    </source>
</evidence>
<gene>
    <name evidence="3" type="ORF">Tci_029580</name>
</gene>
<evidence type="ECO:0000256" key="1">
    <source>
        <dbReference type="SAM" id="Coils"/>
    </source>
</evidence>
<accession>A0A6L2LAE0</accession>